<dbReference type="Proteomes" id="UP001497600">
    <property type="component" value="Chromosome B"/>
</dbReference>
<gene>
    <name evidence="1" type="ORF">CAAN4_B04148</name>
</gene>
<dbReference type="EMBL" id="OZ004254">
    <property type="protein sequence ID" value="CAK7896241.1"/>
    <property type="molecule type" value="Genomic_DNA"/>
</dbReference>
<sequence length="419" mass="48380">MVLTSDALISVADSILDSMGDLEKLEYNKKGRKYRFVNNNFQRIREEDKHLIVNPDKLDDFVSVQSAYYILSSIGDGELITNYPDFCLSIIGVARELEVNKWYEEGSSVTTAAYAKYNPVEVKEEALEFYKKVTETHITQGLNLLMISKLNFLHTDHHIGTKLEGHYMSLFISSYYGQDSLSSHDILIALKSFVHWGNIKGILFKLEVPNINVDEELKENFKKFPDPMEEFKVHVYDRYPSGTSKYSLIRKSIDVLADSPFAKLVPYPPPSKDSKVYDLQWIYQLCHDIEKNPIKYHLRSSIKNLSIDEPINLTELSNTYSTNIASILAYVSIFMNVFENTDGSFLMQHSKIPKFNESLISKYQSTYDCLNTVSAKVNDYKDKNWNDEDIVLRLEHESSLPSLYEAVLEMRELFSDDYE</sequence>
<reference evidence="1 2" key="1">
    <citation type="submission" date="2024-01" db="EMBL/GenBank/DDBJ databases">
        <authorList>
            <consortium name="Genoscope - CEA"/>
            <person name="William W."/>
        </authorList>
    </citation>
    <scope>NUCLEOTIDE SEQUENCE [LARGE SCALE GENOMIC DNA]</scope>
    <source>
        <strain evidence="1 2">29B2s-10</strain>
    </source>
</reference>
<organism evidence="1 2">
    <name type="scientific">[Candida] anglica</name>
    <dbReference type="NCBI Taxonomy" id="148631"/>
    <lineage>
        <taxon>Eukaryota</taxon>
        <taxon>Fungi</taxon>
        <taxon>Dikarya</taxon>
        <taxon>Ascomycota</taxon>
        <taxon>Saccharomycotina</taxon>
        <taxon>Pichiomycetes</taxon>
        <taxon>Debaryomycetaceae</taxon>
        <taxon>Kurtzmaniella</taxon>
    </lineage>
</organism>
<evidence type="ECO:0000313" key="2">
    <source>
        <dbReference type="Proteomes" id="UP001497600"/>
    </source>
</evidence>
<evidence type="ECO:0000313" key="1">
    <source>
        <dbReference type="EMBL" id="CAK7896241.1"/>
    </source>
</evidence>
<protein>
    <submittedName>
        <fullName evidence="1">Uncharacterized protein</fullName>
    </submittedName>
</protein>
<accession>A0ABP0E8I1</accession>
<keyword evidence="2" id="KW-1185">Reference proteome</keyword>
<proteinExistence type="predicted"/>
<name>A0ABP0E8I1_9ASCO</name>